<organism evidence="7 8">
    <name type="scientific">Orchesella dallaii</name>
    <dbReference type="NCBI Taxonomy" id="48710"/>
    <lineage>
        <taxon>Eukaryota</taxon>
        <taxon>Metazoa</taxon>
        <taxon>Ecdysozoa</taxon>
        <taxon>Arthropoda</taxon>
        <taxon>Hexapoda</taxon>
        <taxon>Collembola</taxon>
        <taxon>Entomobryomorpha</taxon>
        <taxon>Entomobryoidea</taxon>
        <taxon>Orchesellidae</taxon>
        <taxon>Orchesellinae</taxon>
        <taxon>Orchesella</taxon>
    </lineage>
</organism>
<sequence length="292" mass="32989">MAGTPSSSSVAHDYGPDSGGRLKGVRVVKPIIVGNVAKYFGKREEDGHTHQWTVFLRPYLNEDYSAFIKKVHFKLHDSYPNPNRIVTKPPFEITETGWGEFEIVIKIYFVDTVERPVTIYHLLRLFETSKDPTAPPIVKKHISSEVYDEIVFMEPTKLLMDVLQSIKPIKPNWKPESDIEGKKQAAMQSINHAKAAVKSEIEELRNKLKLSRLTIEDFKKKLSEAQQNPEQEKEKLEGEGAPTETKIESTETEATPSPLVPMLQLPTTTNTENQETSTSIESTAVITINKTE</sequence>
<protein>
    <recommendedName>
        <fullName evidence="6">YEATS domain-containing protein</fullName>
    </recommendedName>
</protein>
<feature type="domain" description="YEATS" evidence="6">
    <location>
        <begin position="21"/>
        <end position="166"/>
    </location>
</feature>
<evidence type="ECO:0000313" key="8">
    <source>
        <dbReference type="Proteomes" id="UP001642540"/>
    </source>
</evidence>
<dbReference type="Proteomes" id="UP001642540">
    <property type="component" value="Unassembled WGS sequence"/>
</dbReference>
<dbReference type="InterPro" id="IPR005033">
    <property type="entry name" value="YEATS"/>
</dbReference>
<accession>A0ABP1S5A8</accession>
<dbReference type="CDD" id="cd16909">
    <property type="entry name" value="YEATS_GAS41_like"/>
    <property type="match status" value="1"/>
</dbReference>
<keyword evidence="8" id="KW-1185">Reference proteome</keyword>
<dbReference type="Gene3D" id="2.60.40.1970">
    <property type="entry name" value="YEATS domain"/>
    <property type="match status" value="1"/>
</dbReference>
<evidence type="ECO:0000313" key="7">
    <source>
        <dbReference type="EMBL" id="CAL8143787.1"/>
    </source>
</evidence>
<evidence type="ECO:0000256" key="2">
    <source>
        <dbReference type="ARBA" id="ARBA00023163"/>
    </source>
</evidence>
<dbReference type="EMBL" id="CAXLJM020000160">
    <property type="protein sequence ID" value="CAL8143787.1"/>
    <property type="molecule type" value="Genomic_DNA"/>
</dbReference>
<proteinExistence type="predicted"/>
<keyword evidence="3 4" id="KW-0539">Nucleus</keyword>
<evidence type="ECO:0000259" key="6">
    <source>
        <dbReference type="PROSITE" id="PS51037"/>
    </source>
</evidence>
<feature type="compositionally biased region" description="Low complexity" evidence="5">
    <location>
        <begin position="267"/>
        <end position="283"/>
    </location>
</feature>
<comment type="caution">
    <text evidence="7">The sequence shown here is derived from an EMBL/GenBank/DDBJ whole genome shotgun (WGS) entry which is preliminary data.</text>
</comment>
<evidence type="ECO:0000256" key="4">
    <source>
        <dbReference type="PROSITE-ProRule" id="PRU00376"/>
    </source>
</evidence>
<keyword evidence="1" id="KW-0805">Transcription regulation</keyword>
<evidence type="ECO:0000256" key="5">
    <source>
        <dbReference type="SAM" id="MobiDB-lite"/>
    </source>
</evidence>
<dbReference type="PROSITE" id="PS51037">
    <property type="entry name" value="YEATS"/>
    <property type="match status" value="1"/>
</dbReference>
<gene>
    <name evidence="7" type="ORF">ODALV1_LOCUS29897</name>
</gene>
<reference evidence="7 8" key="1">
    <citation type="submission" date="2024-08" db="EMBL/GenBank/DDBJ databases">
        <authorList>
            <person name="Cucini C."/>
            <person name="Frati F."/>
        </authorList>
    </citation>
    <scope>NUCLEOTIDE SEQUENCE [LARGE SCALE GENOMIC DNA]</scope>
</reference>
<comment type="subcellular location">
    <subcellularLocation>
        <location evidence="4">Nucleus</location>
    </subcellularLocation>
</comment>
<dbReference type="PANTHER" id="PTHR47573">
    <property type="entry name" value="PROTEIN AF-9 HOMOLOG"/>
    <property type="match status" value="1"/>
</dbReference>
<evidence type="ECO:0000256" key="1">
    <source>
        <dbReference type="ARBA" id="ARBA00023015"/>
    </source>
</evidence>
<evidence type="ECO:0000256" key="3">
    <source>
        <dbReference type="ARBA" id="ARBA00023242"/>
    </source>
</evidence>
<feature type="region of interest" description="Disordered" evidence="5">
    <location>
        <begin position="223"/>
        <end position="292"/>
    </location>
</feature>
<dbReference type="PANTHER" id="PTHR47573:SF1">
    <property type="entry name" value="PROTEIN AF-9 HOMOLOG"/>
    <property type="match status" value="1"/>
</dbReference>
<dbReference type="Pfam" id="PF03366">
    <property type="entry name" value="YEATS"/>
    <property type="match status" value="1"/>
</dbReference>
<name>A0ABP1S5A8_9HEXA</name>
<dbReference type="InterPro" id="IPR038704">
    <property type="entry name" value="YEAST_sf"/>
</dbReference>
<dbReference type="InterPro" id="IPR055129">
    <property type="entry name" value="YEATS_dom"/>
</dbReference>
<keyword evidence="2" id="KW-0804">Transcription</keyword>